<dbReference type="EMBL" id="CP013987">
    <property type="protein sequence ID" value="ALZ85146.1"/>
    <property type="molecule type" value="Genomic_DNA"/>
</dbReference>
<keyword evidence="1" id="KW-1133">Transmembrane helix</keyword>
<dbReference type="AlphaFoldDB" id="A0A0U4HH41"/>
<evidence type="ECO:0000313" key="3">
    <source>
        <dbReference type="Proteomes" id="UP000064137"/>
    </source>
</evidence>
<dbReference type="OrthoDB" id="6866845at2"/>
<organism evidence="2 3">
    <name type="scientific">Pseudomonas oryzihabitans</name>
    <dbReference type="NCBI Taxonomy" id="47885"/>
    <lineage>
        <taxon>Bacteria</taxon>
        <taxon>Pseudomonadati</taxon>
        <taxon>Pseudomonadota</taxon>
        <taxon>Gammaproteobacteria</taxon>
        <taxon>Pseudomonadales</taxon>
        <taxon>Pseudomonadaceae</taxon>
        <taxon>Pseudomonas</taxon>
    </lineage>
</organism>
<accession>A0A0U4HH41</accession>
<reference evidence="2 3" key="1">
    <citation type="submission" date="2016-01" db="EMBL/GenBank/DDBJ databases">
        <title>Annotation of Pseudomonas oryzihabitans USDA-ARS-USMARC-56511.</title>
        <authorList>
            <person name="Harhay G.P."/>
            <person name="Harhay D.M."/>
            <person name="Smith T.P.L."/>
            <person name="Bono J.L."/>
            <person name="Heaton M.P."/>
            <person name="Clawson M.L."/>
            <person name="Chitko-Mckown C.G."/>
            <person name="Capik S.F."/>
            <person name="DeDonder K.D."/>
            <person name="Apley M.D."/>
            <person name="Lubbers B.V."/>
            <person name="White B.J."/>
            <person name="Larson R.L."/>
        </authorList>
    </citation>
    <scope>NUCLEOTIDE SEQUENCE [LARGE SCALE GENOMIC DNA]</scope>
    <source>
        <strain evidence="2 3">USDA-ARS-USMARC-56511</strain>
    </source>
</reference>
<dbReference type="RefSeq" id="WP_059315315.1">
    <property type="nucleotide sequence ID" value="NZ_CP013987.1"/>
</dbReference>
<feature type="transmembrane region" description="Helical" evidence="1">
    <location>
        <begin position="9"/>
        <end position="31"/>
    </location>
</feature>
<name>A0A0U4HH41_9PSED</name>
<protein>
    <submittedName>
        <fullName evidence="2">Uncharacterized protein</fullName>
    </submittedName>
</protein>
<evidence type="ECO:0000313" key="2">
    <source>
        <dbReference type="EMBL" id="ALZ85146.1"/>
    </source>
</evidence>
<feature type="transmembrane region" description="Helical" evidence="1">
    <location>
        <begin position="51"/>
        <end position="77"/>
    </location>
</feature>
<keyword evidence="1" id="KW-0472">Membrane</keyword>
<gene>
    <name evidence="2" type="ORF">APT59_13435</name>
</gene>
<feature type="transmembrane region" description="Helical" evidence="1">
    <location>
        <begin position="89"/>
        <end position="108"/>
    </location>
</feature>
<sequence>MRSTNPRTFWALVGLAVAFGLAGLIGNRVGWERLEIGYRTVPSPSGLDIGVAGQVITGLPSLCIALALVTVVTALIIRGGRRFRSRLPLPLTAAILWVLLASLLVLFYPSTLAFQWENHRSAAEIDFYLLQDRPGTFKGTAQKSQQLTYYRDCGQAGQAACPVFECVVERRSWLGGFQKVQGFYPGLDQEYQLELLRTRCLPGTP</sequence>
<dbReference type="KEGG" id="por:APT59_13435"/>
<keyword evidence="1" id="KW-0812">Transmembrane</keyword>
<dbReference type="Proteomes" id="UP000064137">
    <property type="component" value="Chromosome"/>
</dbReference>
<proteinExistence type="predicted"/>
<evidence type="ECO:0000256" key="1">
    <source>
        <dbReference type="SAM" id="Phobius"/>
    </source>
</evidence>